<evidence type="ECO:0000256" key="4">
    <source>
        <dbReference type="ARBA" id="ARBA00022801"/>
    </source>
</evidence>
<comment type="subunit">
    <text evidence="2">Heterodimer of HisH and HisF.</text>
</comment>
<dbReference type="EC" id="4.3.2.10" evidence="12"/>
<evidence type="ECO:0000256" key="2">
    <source>
        <dbReference type="ARBA" id="ARBA00011152"/>
    </source>
</evidence>
<evidence type="ECO:0000259" key="11">
    <source>
        <dbReference type="Pfam" id="PF00117"/>
    </source>
</evidence>
<protein>
    <submittedName>
        <fullName evidence="12">Imidazole glycerol phosphate synthase subunit HisH</fullName>
        <ecNumber evidence="12">4.3.2.10</ecNumber>
    </submittedName>
</protein>
<dbReference type="Proteomes" id="UP001529235">
    <property type="component" value="Unassembled WGS sequence"/>
</dbReference>
<reference evidence="12 13" key="1">
    <citation type="submission" date="2023-05" db="EMBL/GenBank/DDBJ databases">
        <title>A new hyperthermophilic archaea 'Ignisphaera cupida' sp. nov. and description of the family 'Ignisphaeraceae' fam. nov.</title>
        <authorList>
            <person name="Podosokorskaya O.A."/>
            <person name="Elcheninov A.G."/>
            <person name="Klukina A."/>
            <person name="Merkel A.Y."/>
        </authorList>
    </citation>
    <scope>NUCLEOTIDE SEQUENCE [LARGE SCALE GENOMIC DNA]</scope>
    <source>
        <strain evidence="12 13">4213-co</strain>
    </source>
</reference>
<dbReference type="PIRSF" id="PIRSF000495">
    <property type="entry name" value="Amidotransf_hisH"/>
    <property type="match status" value="1"/>
</dbReference>
<feature type="active site" description="Nucleophile" evidence="10">
    <location>
        <position position="76"/>
    </location>
</feature>
<comment type="caution">
    <text evidence="12">The sequence shown here is derived from an EMBL/GenBank/DDBJ whole genome shotgun (WGS) entry which is preliminary data.</text>
</comment>
<accession>A0ABD4Z4Y0</accession>
<name>A0ABD4Z4Y0_9CREN</name>
<comment type="catalytic activity">
    <reaction evidence="9">
        <text>L-glutamine + H2O = L-glutamate + NH4(+)</text>
        <dbReference type="Rhea" id="RHEA:15889"/>
        <dbReference type="ChEBI" id="CHEBI:15377"/>
        <dbReference type="ChEBI" id="CHEBI:28938"/>
        <dbReference type="ChEBI" id="CHEBI:29985"/>
        <dbReference type="ChEBI" id="CHEBI:58359"/>
        <dbReference type="EC" id="3.5.1.2"/>
    </reaction>
</comment>
<dbReference type="GO" id="GO:0000105">
    <property type="term" value="P:L-histidine biosynthetic process"/>
    <property type="evidence" value="ECO:0007669"/>
    <property type="project" value="UniProtKB-KW"/>
</dbReference>
<dbReference type="Gene3D" id="3.40.50.880">
    <property type="match status" value="1"/>
</dbReference>
<evidence type="ECO:0000256" key="10">
    <source>
        <dbReference type="PIRSR" id="PIRSR000495-1"/>
    </source>
</evidence>
<sequence length="202" mass="23182">MKAVVINYGVGNIYSIYNALKKVGFEVSIELEPKRHADIIVFPGVGTFKAVSTYMTRYVDVINELKKSGVAFLGICIGMQVMFEYGLEGGEKNKGLGWFKGYIDKIKTNSKLPRIGWDKIRYVNNEKCRPFLDFDGKYMYFMHSYTAYIDEYNNICFISEYGSAIIPSMILKDRVIGVQFHPEKSSKNGIEFLKRIAKWLKT</sequence>
<keyword evidence="3" id="KW-0028">Amino-acid biosynthesis</keyword>
<dbReference type="GO" id="GO:0004359">
    <property type="term" value="F:glutaminase activity"/>
    <property type="evidence" value="ECO:0007669"/>
    <property type="project" value="UniProtKB-EC"/>
</dbReference>
<dbReference type="PROSITE" id="PS51273">
    <property type="entry name" value="GATASE_TYPE_1"/>
    <property type="match status" value="1"/>
</dbReference>
<gene>
    <name evidence="12" type="primary">hisH</name>
    <name evidence="12" type="ORF">QPL79_03220</name>
</gene>
<comment type="pathway">
    <text evidence="1">Amino-acid biosynthesis; L-histidine biosynthesis; L-histidine from 5-phospho-alpha-D-ribose 1-diphosphate: step 5/9.</text>
</comment>
<evidence type="ECO:0000256" key="3">
    <source>
        <dbReference type="ARBA" id="ARBA00022605"/>
    </source>
</evidence>
<organism evidence="12 13">
    <name type="scientific">Ignisphaera cupida</name>
    <dbReference type="NCBI Taxonomy" id="3050454"/>
    <lineage>
        <taxon>Archaea</taxon>
        <taxon>Thermoproteota</taxon>
        <taxon>Thermoprotei</taxon>
        <taxon>Desulfurococcales</taxon>
        <taxon>Desulfurococcaceae</taxon>
        <taxon>Ignisphaera</taxon>
    </lineage>
</organism>
<keyword evidence="5" id="KW-0315">Glutamine amidotransferase</keyword>
<dbReference type="InterPro" id="IPR017926">
    <property type="entry name" value="GATASE"/>
</dbReference>
<dbReference type="InterPro" id="IPR010139">
    <property type="entry name" value="Imidazole-glycPsynth_HisH"/>
</dbReference>
<dbReference type="SUPFAM" id="SSF52317">
    <property type="entry name" value="Class I glutamine amidotransferase-like"/>
    <property type="match status" value="1"/>
</dbReference>
<feature type="domain" description="Glutamine amidotransferase" evidence="11">
    <location>
        <begin position="4"/>
        <end position="189"/>
    </location>
</feature>
<proteinExistence type="predicted"/>
<comment type="catalytic activity">
    <reaction evidence="8">
        <text>5-[(5-phospho-1-deoxy-D-ribulos-1-ylimino)methylamino]-1-(5-phospho-beta-D-ribosyl)imidazole-4-carboxamide + L-glutamine = D-erythro-1-(imidazol-4-yl)glycerol 3-phosphate + 5-amino-1-(5-phospho-beta-D-ribosyl)imidazole-4-carboxamide + L-glutamate + H(+)</text>
        <dbReference type="Rhea" id="RHEA:24793"/>
        <dbReference type="ChEBI" id="CHEBI:15378"/>
        <dbReference type="ChEBI" id="CHEBI:29985"/>
        <dbReference type="ChEBI" id="CHEBI:58278"/>
        <dbReference type="ChEBI" id="CHEBI:58359"/>
        <dbReference type="ChEBI" id="CHEBI:58475"/>
        <dbReference type="ChEBI" id="CHEBI:58525"/>
        <dbReference type="EC" id="4.3.2.10"/>
    </reaction>
</comment>
<evidence type="ECO:0000256" key="1">
    <source>
        <dbReference type="ARBA" id="ARBA00005091"/>
    </source>
</evidence>
<feature type="active site" evidence="10">
    <location>
        <position position="183"/>
    </location>
</feature>
<dbReference type="Pfam" id="PF00117">
    <property type="entry name" value="GATase"/>
    <property type="match status" value="1"/>
</dbReference>
<evidence type="ECO:0000256" key="7">
    <source>
        <dbReference type="ARBA" id="ARBA00023239"/>
    </source>
</evidence>
<evidence type="ECO:0000256" key="5">
    <source>
        <dbReference type="ARBA" id="ARBA00022962"/>
    </source>
</evidence>
<keyword evidence="4" id="KW-0378">Hydrolase</keyword>
<evidence type="ECO:0000256" key="6">
    <source>
        <dbReference type="ARBA" id="ARBA00023102"/>
    </source>
</evidence>
<dbReference type="GO" id="GO:0016829">
    <property type="term" value="F:lyase activity"/>
    <property type="evidence" value="ECO:0007669"/>
    <property type="project" value="UniProtKB-KW"/>
</dbReference>
<dbReference type="PANTHER" id="PTHR42701">
    <property type="entry name" value="IMIDAZOLE GLYCEROL PHOSPHATE SYNTHASE SUBUNIT HISH"/>
    <property type="match status" value="1"/>
</dbReference>
<feature type="active site" evidence="10">
    <location>
        <position position="181"/>
    </location>
</feature>
<keyword evidence="13" id="KW-1185">Reference proteome</keyword>
<evidence type="ECO:0000313" key="13">
    <source>
        <dbReference type="Proteomes" id="UP001529235"/>
    </source>
</evidence>
<dbReference type="NCBIfam" id="TIGR01855">
    <property type="entry name" value="IMP_synth_hisH"/>
    <property type="match status" value="1"/>
</dbReference>
<dbReference type="PANTHER" id="PTHR42701:SF1">
    <property type="entry name" value="IMIDAZOLE GLYCEROL PHOSPHATE SYNTHASE SUBUNIT HISH"/>
    <property type="match status" value="1"/>
</dbReference>
<keyword evidence="6" id="KW-0368">Histidine biosynthesis</keyword>
<evidence type="ECO:0000256" key="8">
    <source>
        <dbReference type="ARBA" id="ARBA00047838"/>
    </source>
</evidence>
<dbReference type="InterPro" id="IPR029062">
    <property type="entry name" value="Class_I_gatase-like"/>
</dbReference>
<dbReference type="RefSeq" id="WP_285273337.1">
    <property type="nucleotide sequence ID" value="NZ_JASNVW010000001.1"/>
</dbReference>
<evidence type="ECO:0000256" key="9">
    <source>
        <dbReference type="ARBA" id="ARBA00049534"/>
    </source>
</evidence>
<dbReference type="AlphaFoldDB" id="A0ABD4Z4Y0"/>
<evidence type="ECO:0000313" key="12">
    <source>
        <dbReference type="EMBL" id="MDK6028372.1"/>
    </source>
</evidence>
<dbReference type="EMBL" id="JASNVW010000001">
    <property type="protein sequence ID" value="MDK6028372.1"/>
    <property type="molecule type" value="Genomic_DNA"/>
</dbReference>
<keyword evidence="7 12" id="KW-0456">Lyase</keyword>